<proteinExistence type="predicted"/>
<dbReference type="Pfam" id="PF01764">
    <property type="entry name" value="Lipase_3"/>
    <property type="match status" value="1"/>
</dbReference>
<dbReference type="AlphaFoldDB" id="A0A1J6HV18"/>
<evidence type="ECO:0000256" key="1">
    <source>
        <dbReference type="ARBA" id="ARBA00022801"/>
    </source>
</evidence>
<dbReference type="OMA" id="QGIRIAN"/>
<dbReference type="Proteomes" id="UP000187609">
    <property type="component" value="Unassembled WGS sequence"/>
</dbReference>
<dbReference type="EMBL" id="MJEQ01037194">
    <property type="protein sequence ID" value="OIS96195.1"/>
    <property type="molecule type" value="Genomic_DNA"/>
</dbReference>
<dbReference type="GO" id="GO:0016787">
    <property type="term" value="F:hydrolase activity"/>
    <property type="evidence" value="ECO:0007669"/>
    <property type="project" value="UniProtKB-KW"/>
</dbReference>
<dbReference type="InterPro" id="IPR002921">
    <property type="entry name" value="Fungal_lipase-type"/>
</dbReference>
<protein>
    <submittedName>
        <fullName evidence="3">Gdsl esteraselipase</fullName>
    </submittedName>
</protein>
<keyword evidence="4" id="KW-1185">Reference proteome</keyword>
<dbReference type="KEGG" id="nau:109235554"/>
<dbReference type="Gene3D" id="3.40.50.1820">
    <property type="entry name" value="alpha/beta hydrolase"/>
    <property type="match status" value="1"/>
</dbReference>
<comment type="caution">
    <text evidence="3">The sequence shown here is derived from an EMBL/GenBank/DDBJ whole genome shotgun (WGS) entry which is preliminary data.</text>
</comment>
<name>A0A1J6HV18_NICAT</name>
<dbReference type="STRING" id="49451.A0A1J6HV18"/>
<reference evidence="3" key="1">
    <citation type="submission" date="2016-11" db="EMBL/GenBank/DDBJ databases">
        <title>The genome of Nicotiana attenuata.</title>
        <authorList>
            <person name="Xu S."/>
            <person name="Brockmoeller T."/>
            <person name="Gaquerel E."/>
            <person name="Navarro A."/>
            <person name="Kuhl H."/>
            <person name="Gase K."/>
            <person name="Ling Z."/>
            <person name="Zhou W."/>
            <person name="Kreitzer C."/>
            <person name="Stanke M."/>
            <person name="Tang H."/>
            <person name="Lyons E."/>
            <person name="Pandey P."/>
            <person name="Pandey S.P."/>
            <person name="Timmermann B."/>
            <person name="Baldwin I.T."/>
        </authorList>
    </citation>
    <scope>NUCLEOTIDE SEQUENCE [LARGE SCALE GENOMIC DNA]</scope>
    <source>
        <strain evidence="3">UT</strain>
    </source>
</reference>
<dbReference type="SUPFAM" id="SSF53474">
    <property type="entry name" value="alpha/beta-Hydrolases"/>
    <property type="match status" value="1"/>
</dbReference>
<dbReference type="PANTHER" id="PTHR31479">
    <property type="entry name" value="ALPHA/BETA-HYDROLASES SUPERFAMILY PROTEIN"/>
    <property type="match status" value="1"/>
</dbReference>
<organism evidence="3 4">
    <name type="scientific">Nicotiana attenuata</name>
    <name type="common">Coyote tobacco</name>
    <dbReference type="NCBI Taxonomy" id="49451"/>
    <lineage>
        <taxon>Eukaryota</taxon>
        <taxon>Viridiplantae</taxon>
        <taxon>Streptophyta</taxon>
        <taxon>Embryophyta</taxon>
        <taxon>Tracheophyta</taxon>
        <taxon>Spermatophyta</taxon>
        <taxon>Magnoliopsida</taxon>
        <taxon>eudicotyledons</taxon>
        <taxon>Gunneridae</taxon>
        <taxon>Pentapetalae</taxon>
        <taxon>asterids</taxon>
        <taxon>lamiids</taxon>
        <taxon>Solanales</taxon>
        <taxon>Solanaceae</taxon>
        <taxon>Nicotianoideae</taxon>
        <taxon>Nicotianeae</taxon>
        <taxon>Nicotiana</taxon>
    </lineage>
</organism>
<dbReference type="OrthoDB" id="58570at2759"/>
<gene>
    <name evidence="3" type="ORF">A4A49_17413</name>
</gene>
<dbReference type="GO" id="GO:0006629">
    <property type="term" value="P:lipid metabolic process"/>
    <property type="evidence" value="ECO:0007669"/>
    <property type="project" value="InterPro"/>
</dbReference>
<dbReference type="Gramene" id="OIS96195">
    <property type="protein sequence ID" value="OIS96195"/>
    <property type="gene ID" value="A4A49_17413"/>
</dbReference>
<evidence type="ECO:0000313" key="3">
    <source>
        <dbReference type="EMBL" id="OIS96195.1"/>
    </source>
</evidence>
<sequence length="358" mass="41044">MASEREIFSLSGPLFLNAIDWRNTDHRRSVAASLVQSVYILERDRQQNRLGPKALAPPWWEFFHFRLIQVLVDNEDQSYFGAIFEYKYPNSHFNYPYYSAHNHNQNQNQYQNPPKYVIAFRGTIAKKDSRSQDYKLDFKVIRSNLHNSSRFHIALQAVQSIVQNYGASDIWLAGHSLGSAIALTIARDMVIKIGIHLGTYLFNPPFASLPIEKIKNEKVKHGIRFAHSVVKAGLAAAVKSQRPEPPHKSDDFTILSAWVPYLFVNPSDPICSEYVGYFEHREKMVAIGAGEIERIATQNSIRSIISTAIEKESEPSHLLPSAFVTVNLSPSPDFKRAHGIHQWWKPDLQCNYKLYQFR</sequence>
<evidence type="ECO:0000259" key="2">
    <source>
        <dbReference type="Pfam" id="PF01764"/>
    </source>
</evidence>
<evidence type="ECO:0000313" key="4">
    <source>
        <dbReference type="Proteomes" id="UP000187609"/>
    </source>
</evidence>
<keyword evidence="1" id="KW-0378">Hydrolase</keyword>
<accession>A0A1J6HV18</accession>
<dbReference type="PANTHER" id="PTHR31479:SF4">
    <property type="entry name" value="FUNGAL LIPASE-LIKE DOMAIN-CONTAINING PROTEIN"/>
    <property type="match status" value="1"/>
</dbReference>
<feature type="domain" description="Fungal lipase-type" evidence="2">
    <location>
        <begin position="155"/>
        <end position="191"/>
    </location>
</feature>
<dbReference type="InterPro" id="IPR029058">
    <property type="entry name" value="AB_hydrolase_fold"/>
</dbReference>